<gene>
    <name evidence="1" type="ORF">NVIE_019210</name>
</gene>
<dbReference type="Proteomes" id="UP000027093">
    <property type="component" value="Chromosome"/>
</dbReference>
<proteinExistence type="predicted"/>
<dbReference type="HOGENOM" id="CLU_3353938_0_0_2"/>
<accession>A0A060HHV5</accession>
<dbReference type="KEGG" id="nvn:NVIE_019210"/>
<keyword evidence="2" id="KW-1185">Reference proteome</keyword>
<organism evidence="1 2">
    <name type="scientific">Nitrososphaera viennensis EN76</name>
    <dbReference type="NCBI Taxonomy" id="926571"/>
    <lineage>
        <taxon>Archaea</taxon>
        <taxon>Nitrososphaerota</taxon>
        <taxon>Nitrososphaeria</taxon>
        <taxon>Nitrososphaerales</taxon>
        <taxon>Nitrososphaeraceae</taxon>
        <taxon>Nitrososphaera</taxon>
    </lineage>
</organism>
<protein>
    <submittedName>
        <fullName evidence="1">Uncharacterized protein</fullName>
    </submittedName>
</protein>
<evidence type="ECO:0000313" key="1">
    <source>
        <dbReference type="EMBL" id="AIC16179.1"/>
    </source>
</evidence>
<name>A0A060HHV5_9ARCH</name>
<sequence>MKGYLTVCIKELNPDPILDSLFVTRITRQYRNEGLV</sequence>
<evidence type="ECO:0000313" key="2">
    <source>
        <dbReference type="Proteomes" id="UP000027093"/>
    </source>
</evidence>
<dbReference type="AlphaFoldDB" id="A0A060HHV5"/>
<reference evidence="1 2" key="1">
    <citation type="journal article" date="2014" name="Int. J. Syst. Evol. Microbiol.">
        <title>Nitrososphaera viennensis gen. nov., sp. nov., an aerobic and mesophilic, ammonia-oxidizing archaeon from soil and a member of the archaeal phylum Thaumarchaeota.</title>
        <authorList>
            <person name="Stieglmeier M."/>
            <person name="Klingl A."/>
            <person name="Alves R.J."/>
            <person name="Rittmann S.K."/>
            <person name="Melcher M."/>
            <person name="Leisch N."/>
            <person name="Schleper C."/>
        </authorList>
    </citation>
    <scope>NUCLEOTIDE SEQUENCE [LARGE SCALE GENOMIC DNA]</scope>
    <source>
        <strain evidence="1">EN76</strain>
    </source>
</reference>
<dbReference type="EMBL" id="CP007536">
    <property type="protein sequence ID" value="AIC16179.1"/>
    <property type="molecule type" value="Genomic_DNA"/>
</dbReference>